<evidence type="ECO:0000313" key="1">
    <source>
        <dbReference type="EMBL" id="GFX93054.1"/>
    </source>
</evidence>
<sequence>MYSSCEEREVLSFSFRNVGGSPLCGIVNWHCSVESDGMVVTWFRKAMGTRQWGRLVSTDAAYIDYAGKGENIAPVDEESALMDKDDGPEVPISLEVTIS</sequence>
<dbReference type="Proteomes" id="UP000887159">
    <property type="component" value="Unassembled WGS sequence"/>
</dbReference>
<comment type="caution">
    <text evidence="1">The sequence shown here is derived from an EMBL/GenBank/DDBJ whole genome shotgun (WGS) entry which is preliminary data.</text>
</comment>
<dbReference type="EMBL" id="BMAU01021171">
    <property type="protein sequence ID" value="GFX93054.1"/>
    <property type="molecule type" value="Genomic_DNA"/>
</dbReference>
<accession>A0A8X6RIT5</accession>
<organism evidence="1 2">
    <name type="scientific">Trichonephila clavipes</name>
    <name type="common">Golden silk orbweaver</name>
    <name type="synonym">Nephila clavipes</name>
    <dbReference type="NCBI Taxonomy" id="2585209"/>
    <lineage>
        <taxon>Eukaryota</taxon>
        <taxon>Metazoa</taxon>
        <taxon>Ecdysozoa</taxon>
        <taxon>Arthropoda</taxon>
        <taxon>Chelicerata</taxon>
        <taxon>Arachnida</taxon>
        <taxon>Araneae</taxon>
        <taxon>Araneomorphae</taxon>
        <taxon>Entelegynae</taxon>
        <taxon>Araneoidea</taxon>
        <taxon>Nephilidae</taxon>
        <taxon>Trichonephila</taxon>
    </lineage>
</organism>
<name>A0A8X6RIT5_TRICX</name>
<dbReference type="AlphaFoldDB" id="A0A8X6RIT5"/>
<evidence type="ECO:0000313" key="2">
    <source>
        <dbReference type="Proteomes" id="UP000887159"/>
    </source>
</evidence>
<reference evidence="1" key="1">
    <citation type="submission" date="2020-08" db="EMBL/GenBank/DDBJ databases">
        <title>Multicomponent nature underlies the extraordinary mechanical properties of spider dragline silk.</title>
        <authorList>
            <person name="Kono N."/>
            <person name="Nakamura H."/>
            <person name="Mori M."/>
            <person name="Yoshida Y."/>
            <person name="Ohtoshi R."/>
            <person name="Malay A.D."/>
            <person name="Moran D.A.P."/>
            <person name="Tomita M."/>
            <person name="Numata K."/>
            <person name="Arakawa K."/>
        </authorList>
    </citation>
    <scope>NUCLEOTIDE SEQUENCE</scope>
</reference>
<keyword evidence="2" id="KW-1185">Reference proteome</keyword>
<protein>
    <submittedName>
        <fullName evidence="1">Uncharacterized protein</fullName>
    </submittedName>
</protein>
<gene>
    <name evidence="1" type="ORF">TNCV_139981</name>
</gene>
<proteinExistence type="predicted"/>